<accession>A0A222Z3R3</accession>
<reference evidence="1 2" key="1">
    <citation type="submission" date="2017-06" db="EMBL/GenBank/DDBJ databases">
        <authorList>
            <person name="Kim H.J."/>
            <person name="Triplett B.A."/>
        </authorList>
    </citation>
    <scope>NUCLEOTIDE SEQUENCE [LARGE SCALE GENOMIC DNA]</scope>
</reference>
<sequence>MTTEKATLSNIERWSDKELSKEILTLEYVIRRSKERLKQLREEEYRRDNIRAYFNKDEDITRNLVHAGVIRKKRNNTDNDRAIRERQFINSSIQGGM</sequence>
<protein>
    <submittedName>
        <fullName evidence="1">Uncharacterized protein</fullName>
    </submittedName>
</protein>
<dbReference type="EMBL" id="MF288917">
    <property type="protein sequence ID" value="ASR78235.1"/>
    <property type="molecule type" value="Genomic_DNA"/>
</dbReference>
<dbReference type="Proteomes" id="UP000223841">
    <property type="component" value="Segment"/>
</dbReference>
<name>A0A222Z3R3_9CAUD</name>
<organism evidence="1 2">
    <name type="scientific">Bacillus phage PPIsBest</name>
    <dbReference type="NCBI Taxonomy" id="2024234"/>
    <lineage>
        <taxon>Viruses</taxon>
        <taxon>Duplodnaviria</taxon>
        <taxon>Heunggongvirae</taxon>
        <taxon>Uroviricota</taxon>
        <taxon>Caudoviricetes</taxon>
        <taxon>Herelleviridae</taxon>
        <taxon>Bastillevirinae</taxon>
        <taxon>Wphvirus</taxon>
        <taxon>Wphvirus hakuna</taxon>
    </lineage>
</organism>
<evidence type="ECO:0000313" key="2">
    <source>
        <dbReference type="Proteomes" id="UP000223841"/>
    </source>
</evidence>
<proteinExistence type="predicted"/>
<evidence type="ECO:0000313" key="1">
    <source>
        <dbReference type="EMBL" id="ASR78235.1"/>
    </source>
</evidence>
<gene>
    <name evidence="1" type="ORF">PPISBEST_296</name>
</gene>